<feature type="transmembrane region" description="Helical" evidence="1">
    <location>
        <begin position="31"/>
        <end position="49"/>
    </location>
</feature>
<gene>
    <name evidence="2" type="ORF">BI364_15615</name>
</gene>
<dbReference type="AlphaFoldDB" id="A0A1D8IRN7"/>
<dbReference type="EMBL" id="CP017415">
    <property type="protein sequence ID" value="AOU99170.1"/>
    <property type="molecule type" value="Genomic_DNA"/>
</dbReference>
<evidence type="ECO:0000313" key="2">
    <source>
        <dbReference type="EMBL" id="AOU99170.1"/>
    </source>
</evidence>
<protein>
    <submittedName>
        <fullName evidence="2">Uncharacterized protein</fullName>
    </submittedName>
</protein>
<feature type="transmembrane region" description="Helical" evidence="1">
    <location>
        <begin position="61"/>
        <end position="83"/>
    </location>
</feature>
<evidence type="ECO:0000313" key="3">
    <source>
        <dbReference type="Proteomes" id="UP000095401"/>
    </source>
</evidence>
<name>A0A1D8IRN7_9GAMM</name>
<proteinExistence type="predicted"/>
<keyword evidence="3" id="KW-1185">Reference proteome</keyword>
<evidence type="ECO:0000256" key="1">
    <source>
        <dbReference type="SAM" id="Phobius"/>
    </source>
</evidence>
<dbReference type="RefSeq" id="WP_070079522.1">
    <property type="nucleotide sequence ID" value="NZ_CP017415.1"/>
</dbReference>
<accession>A0A1D8IRN7</accession>
<dbReference type="KEGG" id="aprs:BI364_15615"/>
<sequence length="250" mass="26577">MTQSVIWLFVASLALLIIGSLALIRCAFREALLWGLFALLLPPVLLWYAMTRWRQTQYSVYTIAASLLLMTASLYGGAAAPVADYLQQSSLAPVLTVYGWNGRITLPFTTDRDIPVPNAAEVEALRAEETSARRRAPAATTVTEKSVSTPAPTPVLRYQAAAFDVLAHYTGRQIRVHVMGGGVIEGVLVAVGGDGITVDAAQSTGTVGYALTWSRLARVEVYAPVGSVRAPTRSVTTVDLPATTTGAASP</sequence>
<keyword evidence="1" id="KW-0472">Membrane</keyword>
<reference evidence="3" key="1">
    <citation type="submission" date="2016-09" db="EMBL/GenBank/DDBJ databases">
        <title>Acidihalobacter prosperus F5.</title>
        <authorList>
            <person name="Khaleque H.N."/>
            <person name="Ramsay J.P."/>
            <person name="Kaksonen A.H."/>
            <person name="Boxall N.J."/>
            <person name="Watkin E.L.J."/>
        </authorList>
    </citation>
    <scope>NUCLEOTIDE SEQUENCE [LARGE SCALE GENOMIC DNA]</scope>
    <source>
        <strain evidence="3">F5</strain>
    </source>
</reference>
<keyword evidence="1" id="KW-1133">Transmembrane helix</keyword>
<dbReference type="Proteomes" id="UP000095401">
    <property type="component" value="Chromosome"/>
</dbReference>
<organism evidence="2 3">
    <name type="scientific">Acidihalobacter yilgarnensis</name>
    <dbReference type="NCBI Taxonomy" id="2819280"/>
    <lineage>
        <taxon>Bacteria</taxon>
        <taxon>Pseudomonadati</taxon>
        <taxon>Pseudomonadota</taxon>
        <taxon>Gammaproteobacteria</taxon>
        <taxon>Chromatiales</taxon>
        <taxon>Ectothiorhodospiraceae</taxon>
        <taxon>Acidihalobacter</taxon>
    </lineage>
</organism>
<feature type="transmembrane region" description="Helical" evidence="1">
    <location>
        <begin position="6"/>
        <end position="24"/>
    </location>
</feature>
<keyword evidence="1" id="KW-0812">Transmembrane</keyword>